<reference evidence="1" key="1">
    <citation type="submission" date="2014-07" db="EMBL/GenBank/DDBJ databases">
        <title>Identification of a novel salt tolerance gene in wild soybean by whole-genome sequencing.</title>
        <authorList>
            <person name="Lam H.-M."/>
            <person name="Qi X."/>
            <person name="Li M.-W."/>
            <person name="Liu X."/>
            <person name="Xie M."/>
            <person name="Ni M."/>
            <person name="Xu X."/>
        </authorList>
    </citation>
    <scope>NUCLEOTIDE SEQUENCE [LARGE SCALE GENOMIC DNA]</scope>
    <source>
        <tissue evidence="1">Root</tissue>
    </source>
</reference>
<organism evidence="1">
    <name type="scientific">Glycine soja</name>
    <name type="common">Wild soybean</name>
    <dbReference type="NCBI Taxonomy" id="3848"/>
    <lineage>
        <taxon>Eukaryota</taxon>
        <taxon>Viridiplantae</taxon>
        <taxon>Streptophyta</taxon>
        <taxon>Embryophyta</taxon>
        <taxon>Tracheophyta</taxon>
        <taxon>Spermatophyta</taxon>
        <taxon>Magnoliopsida</taxon>
        <taxon>eudicotyledons</taxon>
        <taxon>Gunneridae</taxon>
        <taxon>Pentapetalae</taxon>
        <taxon>rosids</taxon>
        <taxon>fabids</taxon>
        <taxon>Fabales</taxon>
        <taxon>Fabaceae</taxon>
        <taxon>Papilionoideae</taxon>
        <taxon>50 kb inversion clade</taxon>
        <taxon>NPAAA clade</taxon>
        <taxon>indigoferoid/millettioid clade</taxon>
        <taxon>Phaseoleae</taxon>
        <taxon>Glycine</taxon>
        <taxon>Glycine subgen. Soja</taxon>
    </lineage>
</organism>
<proteinExistence type="predicted"/>
<dbReference type="Proteomes" id="UP000053555">
    <property type="component" value="Unassembled WGS sequence"/>
</dbReference>
<sequence length="80" mass="9584">MEKKGGNKGLRRKREGLHALKLVAVSCGAQPHHHLRATGIFSKLSPYALRQPHRCVFHQRRLQRWSHHRRRGWQGMRRFW</sequence>
<evidence type="ECO:0000313" key="1">
    <source>
        <dbReference type="EMBL" id="KHN24130.1"/>
    </source>
</evidence>
<dbReference type="EMBL" id="KN655706">
    <property type="protein sequence ID" value="KHN24130.1"/>
    <property type="molecule type" value="Genomic_DNA"/>
</dbReference>
<accession>A0A0B2QRX8</accession>
<protein>
    <submittedName>
        <fullName evidence="1">Uncharacterized protein</fullName>
    </submittedName>
</protein>
<name>A0A0B2QRX8_GLYSO</name>
<gene>
    <name evidence="1" type="ORF">glysoja_036365</name>
</gene>
<dbReference type="AlphaFoldDB" id="A0A0B2QRX8"/>